<accession>A0A8J3QZ17</accession>
<dbReference type="EMBL" id="BONZ01000087">
    <property type="protein sequence ID" value="GIH20010.1"/>
    <property type="molecule type" value="Genomic_DNA"/>
</dbReference>
<organism evidence="2 3">
    <name type="scientific">Rugosimonospora africana</name>
    <dbReference type="NCBI Taxonomy" id="556532"/>
    <lineage>
        <taxon>Bacteria</taxon>
        <taxon>Bacillati</taxon>
        <taxon>Actinomycetota</taxon>
        <taxon>Actinomycetes</taxon>
        <taxon>Micromonosporales</taxon>
        <taxon>Micromonosporaceae</taxon>
        <taxon>Rugosimonospora</taxon>
    </lineage>
</organism>
<evidence type="ECO:0000313" key="2">
    <source>
        <dbReference type="EMBL" id="GIH20010.1"/>
    </source>
</evidence>
<feature type="transmembrane region" description="Helical" evidence="1">
    <location>
        <begin position="235"/>
        <end position="256"/>
    </location>
</feature>
<comment type="caution">
    <text evidence="2">The sequence shown here is derived from an EMBL/GenBank/DDBJ whole genome shotgun (WGS) entry which is preliminary data.</text>
</comment>
<dbReference type="Proteomes" id="UP000642748">
    <property type="component" value="Unassembled WGS sequence"/>
</dbReference>
<dbReference type="PANTHER" id="PTHR36840">
    <property type="entry name" value="BLL5714 PROTEIN"/>
    <property type="match status" value="1"/>
</dbReference>
<gene>
    <name evidence="2" type="ORF">Raf01_81820</name>
</gene>
<keyword evidence="1" id="KW-0472">Membrane</keyword>
<keyword evidence="1" id="KW-0812">Transmembrane</keyword>
<keyword evidence="3" id="KW-1185">Reference proteome</keyword>
<feature type="transmembrane region" description="Helical" evidence="1">
    <location>
        <begin position="86"/>
        <end position="106"/>
    </location>
</feature>
<feature type="transmembrane region" description="Helical" evidence="1">
    <location>
        <begin position="276"/>
        <end position="297"/>
    </location>
</feature>
<dbReference type="Pfam" id="PF06772">
    <property type="entry name" value="LtrA"/>
    <property type="match status" value="1"/>
</dbReference>
<feature type="transmembrane region" description="Helical" evidence="1">
    <location>
        <begin position="366"/>
        <end position="384"/>
    </location>
</feature>
<sequence length="398" mass="43008">MGGPSTPESHEPLRRRDRPLRARFLELFFDLVYVFALTELSQYLVRHFDWPGAGRTLVLLLPLWWLWALTAWATDTLEPSLTWIQVIVVTAMAGILVMAAAIPRAYGPESEIFAGLYVAINLGASISYTGVLRPVGLHRRGVRRGIWFAASAPLWIVGGLVHGLVQPLLWGLAAALEYVVGLLRWPVPGLGRSPLGELRLSGEHASERYRQVFIIALGETVLVSGQAYAQNGFSPTRLAALVASFATTALLGRIYIYRAGELLDRAITRSPTLWRVATPATHVHLLMIAGVVLTAAADQLLIAHPTGRAQPAWIAAILGGPALFLAGRALFDVTVFGRVSWSRLAGLLVLGALVPGVLLLPMVAVSVVVVIVLLGIAVANVASWRAHPRELATEPEQA</sequence>
<reference evidence="2" key="1">
    <citation type="submission" date="2021-01" db="EMBL/GenBank/DDBJ databases">
        <title>Whole genome shotgun sequence of Rugosimonospora africana NBRC 104875.</title>
        <authorList>
            <person name="Komaki H."/>
            <person name="Tamura T."/>
        </authorList>
    </citation>
    <scope>NUCLEOTIDE SEQUENCE</scope>
    <source>
        <strain evidence="2">NBRC 104875</strain>
    </source>
</reference>
<protein>
    <submittedName>
        <fullName evidence="2">Membrane protein</fullName>
    </submittedName>
</protein>
<feature type="transmembrane region" description="Helical" evidence="1">
    <location>
        <begin position="112"/>
        <end position="132"/>
    </location>
</feature>
<evidence type="ECO:0000313" key="3">
    <source>
        <dbReference type="Proteomes" id="UP000642748"/>
    </source>
</evidence>
<name>A0A8J3QZ17_9ACTN</name>
<dbReference type="AlphaFoldDB" id="A0A8J3QZ17"/>
<feature type="transmembrane region" description="Helical" evidence="1">
    <location>
        <begin position="57"/>
        <end position="74"/>
    </location>
</feature>
<evidence type="ECO:0000256" key="1">
    <source>
        <dbReference type="SAM" id="Phobius"/>
    </source>
</evidence>
<feature type="transmembrane region" description="Helical" evidence="1">
    <location>
        <begin position="24"/>
        <end position="45"/>
    </location>
</feature>
<proteinExistence type="predicted"/>
<dbReference type="PANTHER" id="PTHR36840:SF1">
    <property type="entry name" value="BLL5714 PROTEIN"/>
    <property type="match status" value="1"/>
</dbReference>
<dbReference type="RefSeq" id="WP_203923446.1">
    <property type="nucleotide sequence ID" value="NZ_BONZ01000087.1"/>
</dbReference>
<keyword evidence="1" id="KW-1133">Transmembrane helix</keyword>
<dbReference type="InterPro" id="IPR010640">
    <property type="entry name" value="Low_temperature_requirement_A"/>
</dbReference>
<feature type="transmembrane region" description="Helical" evidence="1">
    <location>
        <begin position="312"/>
        <end position="331"/>
    </location>
</feature>
<feature type="transmembrane region" description="Helical" evidence="1">
    <location>
        <begin position="144"/>
        <end position="162"/>
    </location>
</feature>